<keyword evidence="3" id="KW-1185">Reference proteome</keyword>
<dbReference type="Gene3D" id="3.40.50.720">
    <property type="entry name" value="NAD(P)-binding Rossmann-like Domain"/>
    <property type="match status" value="1"/>
</dbReference>
<dbReference type="EMBL" id="CP001099">
    <property type="protein sequence ID" value="ACF11847.1"/>
    <property type="molecule type" value="Genomic_DNA"/>
</dbReference>
<protein>
    <submittedName>
        <fullName evidence="2">CDP-glucose 4,6-dehydratase</fullName>
    </submittedName>
</protein>
<dbReference type="InterPro" id="IPR036291">
    <property type="entry name" value="NAD(P)-bd_dom_sf"/>
</dbReference>
<organism evidence="2 3">
    <name type="scientific">Chlorobaculum parvum (strain DSM 263 / NCIMB 8327)</name>
    <name type="common">Chlorobium vibrioforme subsp. thiosulfatophilum</name>
    <dbReference type="NCBI Taxonomy" id="517417"/>
    <lineage>
        <taxon>Bacteria</taxon>
        <taxon>Pseudomonadati</taxon>
        <taxon>Chlorobiota</taxon>
        <taxon>Chlorobiia</taxon>
        <taxon>Chlorobiales</taxon>
        <taxon>Chlorobiaceae</taxon>
        <taxon>Chlorobaculum</taxon>
    </lineage>
</organism>
<dbReference type="Proteomes" id="UP000008811">
    <property type="component" value="Chromosome"/>
</dbReference>
<dbReference type="NCBIfam" id="TIGR02622">
    <property type="entry name" value="CDP_4_6_dhtase"/>
    <property type="match status" value="1"/>
</dbReference>
<dbReference type="HOGENOM" id="CLU_007383_1_7_10"/>
<evidence type="ECO:0000313" key="3">
    <source>
        <dbReference type="Proteomes" id="UP000008811"/>
    </source>
</evidence>
<sequence>MADETMLNNLFWAGKKVLVTGHSGFKGSWLVIWLKMMGAEVSGYALAPLTSNDNFVLSGIGEHIASQIGDVRDFDTLFRVFERQQPEIVFHLAAQPLVRYSYENPKETYDVNVGGTVNVFECCRRCDSVRVIINVTTDKCYENREWVWGYRENDRLGGFDPYSSSKACSELVTEAFRNSFFNPADVARHGKSLASARAGNVFGGGDWQVDRILPDCIRHLERGEPIVVRNPHAVRPWQHVLEPLSGYLLLAEKLFENPGVYEGAWNFGPEESSFLTVGALVDSVVKVWGSGSRENRSNPEAVHEAHLLRLDITKAKALLGWKPIWSIDRAVSETVNWYQQYQSGRILEICQAQIEAYMNS</sequence>
<dbReference type="InterPro" id="IPR016040">
    <property type="entry name" value="NAD(P)-bd_dom"/>
</dbReference>
<dbReference type="AlphaFoldDB" id="B3QPJ4"/>
<dbReference type="SUPFAM" id="SSF51735">
    <property type="entry name" value="NAD(P)-binding Rossmann-fold domains"/>
    <property type="match status" value="1"/>
</dbReference>
<dbReference type="OrthoDB" id="9779041at2"/>
<name>B3QPJ4_CHLP8</name>
<evidence type="ECO:0000259" key="1">
    <source>
        <dbReference type="Pfam" id="PF16363"/>
    </source>
</evidence>
<dbReference type="PANTHER" id="PTHR43000">
    <property type="entry name" value="DTDP-D-GLUCOSE 4,6-DEHYDRATASE-RELATED"/>
    <property type="match status" value="1"/>
</dbReference>
<dbReference type="CDD" id="cd05252">
    <property type="entry name" value="CDP_GD_SDR_e"/>
    <property type="match status" value="1"/>
</dbReference>
<reference evidence="2" key="1">
    <citation type="submission" date="2008-06" db="EMBL/GenBank/DDBJ databases">
        <title>Complete sequence of Chlorobaculum parvum NCIB 8327.</title>
        <authorList>
            <consortium name="US DOE Joint Genome Institute"/>
            <person name="Lucas S."/>
            <person name="Copeland A."/>
            <person name="Lapidus A."/>
            <person name="Glavina del Rio T."/>
            <person name="Dalin E."/>
            <person name="Tice H."/>
            <person name="Bruce D."/>
            <person name="Goodwin L."/>
            <person name="Pitluck S."/>
            <person name="Schmutz J."/>
            <person name="Larimer F."/>
            <person name="Land M."/>
            <person name="Hauser L."/>
            <person name="Kyrpides N."/>
            <person name="Mikhailova N."/>
            <person name="Zhao F."/>
            <person name="Li T."/>
            <person name="Liu Z."/>
            <person name="Overmann J."/>
            <person name="Bryant D.A."/>
            <person name="Richardson P."/>
        </authorList>
    </citation>
    <scope>NUCLEOTIDE SEQUENCE [LARGE SCALE GENOMIC DNA]</scope>
    <source>
        <strain evidence="2">NCIB 8327</strain>
    </source>
</reference>
<dbReference type="eggNOG" id="COG0451">
    <property type="taxonomic scope" value="Bacteria"/>
</dbReference>
<proteinExistence type="predicted"/>
<dbReference type="KEGG" id="cpc:Cpar_1449"/>
<gene>
    <name evidence="2" type="ordered locus">Cpar_1449</name>
</gene>
<dbReference type="InterPro" id="IPR013445">
    <property type="entry name" value="CDP_4_6_deHydtase"/>
</dbReference>
<accession>B3QPJ4</accession>
<dbReference type="Pfam" id="PF16363">
    <property type="entry name" value="GDP_Man_Dehyd"/>
    <property type="match status" value="1"/>
</dbReference>
<dbReference type="STRING" id="517417.Cpar_1449"/>
<feature type="domain" description="NAD(P)-binding" evidence="1">
    <location>
        <begin position="18"/>
        <end position="334"/>
    </location>
</feature>
<evidence type="ECO:0000313" key="2">
    <source>
        <dbReference type="EMBL" id="ACF11847.1"/>
    </source>
</evidence>
<dbReference type="Gene3D" id="3.90.25.10">
    <property type="entry name" value="UDP-galactose 4-epimerase, domain 1"/>
    <property type="match status" value="1"/>
</dbReference>